<dbReference type="HOGENOM" id="CLU_3070809_0_0_1"/>
<proteinExistence type="predicted"/>
<dbReference type="Proteomes" id="UP000000305">
    <property type="component" value="Unassembled WGS sequence"/>
</dbReference>
<evidence type="ECO:0000313" key="1">
    <source>
        <dbReference type="EMBL" id="EFX76428.1"/>
    </source>
</evidence>
<reference evidence="1 2" key="1">
    <citation type="journal article" date="2011" name="Science">
        <title>The ecoresponsive genome of Daphnia pulex.</title>
        <authorList>
            <person name="Colbourne J.K."/>
            <person name="Pfrender M.E."/>
            <person name="Gilbert D."/>
            <person name="Thomas W.K."/>
            <person name="Tucker A."/>
            <person name="Oakley T.H."/>
            <person name="Tokishita S."/>
            <person name="Aerts A."/>
            <person name="Arnold G.J."/>
            <person name="Basu M.K."/>
            <person name="Bauer D.J."/>
            <person name="Caceres C.E."/>
            <person name="Carmel L."/>
            <person name="Casola C."/>
            <person name="Choi J.H."/>
            <person name="Detter J.C."/>
            <person name="Dong Q."/>
            <person name="Dusheyko S."/>
            <person name="Eads B.D."/>
            <person name="Frohlich T."/>
            <person name="Geiler-Samerotte K.A."/>
            <person name="Gerlach D."/>
            <person name="Hatcher P."/>
            <person name="Jogdeo S."/>
            <person name="Krijgsveld J."/>
            <person name="Kriventseva E.V."/>
            <person name="Kultz D."/>
            <person name="Laforsch C."/>
            <person name="Lindquist E."/>
            <person name="Lopez J."/>
            <person name="Manak J.R."/>
            <person name="Muller J."/>
            <person name="Pangilinan J."/>
            <person name="Patwardhan R.P."/>
            <person name="Pitluck S."/>
            <person name="Pritham E.J."/>
            <person name="Rechtsteiner A."/>
            <person name="Rho M."/>
            <person name="Rogozin I.B."/>
            <person name="Sakarya O."/>
            <person name="Salamov A."/>
            <person name="Schaack S."/>
            <person name="Shapiro H."/>
            <person name="Shiga Y."/>
            <person name="Skalitzky C."/>
            <person name="Smith Z."/>
            <person name="Souvorov A."/>
            <person name="Sung W."/>
            <person name="Tang Z."/>
            <person name="Tsuchiya D."/>
            <person name="Tu H."/>
            <person name="Vos H."/>
            <person name="Wang M."/>
            <person name="Wolf Y.I."/>
            <person name="Yamagata H."/>
            <person name="Yamada T."/>
            <person name="Ye Y."/>
            <person name="Shaw J.R."/>
            <person name="Andrews J."/>
            <person name="Crease T.J."/>
            <person name="Tang H."/>
            <person name="Lucas S.M."/>
            <person name="Robertson H.M."/>
            <person name="Bork P."/>
            <person name="Koonin E.V."/>
            <person name="Zdobnov E.M."/>
            <person name="Grigoriev I.V."/>
            <person name="Lynch M."/>
            <person name="Boore J.L."/>
        </authorList>
    </citation>
    <scope>NUCLEOTIDE SEQUENCE [LARGE SCALE GENOMIC DNA]</scope>
</reference>
<evidence type="ECO:0000313" key="2">
    <source>
        <dbReference type="Proteomes" id="UP000000305"/>
    </source>
</evidence>
<dbReference type="EMBL" id="GL732568">
    <property type="protein sequence ID" value="EFX76428.1"/>
    <property type="molecule type" value="Genomic_DNA"/>
</dbReference>
<dbReference type="PROSITE" id="PS51257">
    <property type="entry name" value="PROKAR_LIPOPROTEIN"/>
    <property type="match status" value="1"/>
</dbReference>
<dbReference type="InParanoid" id="E9GVK7"/>
<accession>E9GVK7</accession>
<organism evidence="1 2">
    <name type="scientific">Daphnia pulex</name>
    <name type="common">Water flea</name>
    <dbReference type="NCBI Taxonomy" id="6669"/>
    <lineage>
        <taxon>Eukaryota</taxon>
        <taxon>Metazoa</taxon>
        <taxon>Ecdysozoa</taxon>
        <taxon>Arthropoda</taxon>
        <taxon>Crustacea</taxon>
        <taxon>Branchiopoda</taxon>
        <taxon>Diplostraca</taxon>
        <taxon>Cladocera</taxon>
        <taxon>Anomopoda</taxon>
        <taxon>Daphniidae</taxon>
        <taxon>Daphnia</taxon>
    </lineage>
</organism>
<keyword evidence="2" id="KW-1185">Reference proteome</keyword>
<dbReference type="KEGG" id="dpx:DAPPUDRAFT_306135"/>
<protein>
    <submittedName>
        <fullName evidence="1">Uncharacterized protein</fullName>
    </submittedName>
</protein>
<gene>
    <name evidence="1" type="ORF">DAPPUDRAFT_306135</name>
</gene>
<dbReference type="AlphaFoldDB" id="E9GVK7"/>
<sequence length="53" mass="6029">MKNYPDSRAWIPGGSTLCSCLRDTPAEEFCITLNGQTFVVYLCNVQCLKLHQY</sequence>
<name>E9GVK7_DAPPU</name>